<gene>
    <name evidence="8" type="ORF">B4N89_13030</name>
</gene>
<dbReference type="Gene3D" id="3.40.50.11820">
    <property type="match status" value="1"/>
</dbReference>
<dbReference type="InterPro" id="IPR043149">
    <property type="entry name" value="TagF_N"/>
</dbReference>
<dbReference type="InterPro" id="IPR029044">
    <property type="entry name" value="Nucleotide-diphossugar_trans"/>
</dbReference>
<dbReference type="InterPro" id="IPR007554">
    <property type="entry name" value="Glycerophosphate_synth"/>
</dbReference>
<dbReference type="GO" id="GO:0019350">
    <property type="term" value="P:teichoic acid biosynthetic process"/>
    <property type="evidence" value="ECO:0007669"/>
    <property type="project" value="UniProtKB-KW"/>
</dbReference>
<feature type="domain" description="Glycosyltransferase 2-like" evidence="7">
    <location>
        <begin position="5"/>
        <end position="169"/>
    </location>
</feature>
<evidence type="ECO:0000259" key="7">
    <source>
        <dbReference type="Pfam" id="PF00535"/>
    </source>
</evidence>
<dbReference type="InterPro" id="IPR001173">
    <property type="entry name" value="Glyco_trans_2-like"/>
</dbReference>
<accession>A0A1T3P7G9</accession>
<protein>
    <submittedName>
        <fullName evidence="8">CDP-glycerol--glycerophosphate glycerophosphotransferase</fullName>
    </submittedName>
</protein>
<reference evidence="8 9" key="1">
    <citation type="submission" date="2017-03" db="EMBL/GenBank/DDBJ databases">
        <title>Draft genome sequence of Streptomyces scabrisporus NF3, endophyte isolated from Amphipterygium adstringens.</title>
        <authorList>
            <person name="Vazquez M."/>
            <person name="Ceapa C.D."/>
            <person name="Rodriguez Luna D."/>
            <person name="Sanchez Esquivel S."/>
        </authorList>
    </citation>
    <scope>NUCLEOTIDE SEQUENCE [LARGE SCALE GENOMIC DNA]</scope>
    <source>
        <strain evidence="8 9">NF3</strain>
    </source>
</reference>
<evidence type="ECO:0000256" key="5">
    <source>
        <dbReference type="ARBA" id="ARBA00022944"/>
    </source>
</evidence>
<comment type="caution">
    <text evidence="8">The sequence shown here is derived from an EMBL/GenBank/DDBJ whole genome shotgun (WGS) entry which is preliminary data.</text>
</comment>
<dbReference type="Pfam" id="PF00535">
    <property type="entry name" value="Glycos_transf_2"/>
    <property type="match status" value="1"/>
</dbReference>
<dbReference type="CDD" id="cd00761">
    <property type="entry name" value="Glyco_tranf_GTA_type"/>
    <property type="match status" value="1"/>
</dbReference>
<dbReference type="OrthoDB" id="3183633at2"/>
<dbReference type="STRING" id="159449.B4N89_13030"/>
<evidence type="ECO:0000313" key="8">
    <source>
        <dbReference type="EMBL" id="OPC85014.1"/>
    </source>
</evidence>
<evidence type="ECO:0000256" key="1">
    <source>
        <dbReference type="ARBA" id="ARBA00004202"/>
    </source>
</evidence>
<dbReference type="PANTHER" id="PTHR37316:SF3">
    <property type="entry name" value="TEICHOIC ACID GLYCEROL-PHOSPHATE TRANSFERASE"/>
    <property type="match status" value="1"/>
</dbReference>
<dbReference type="Pfam" id="PF04464">
    <property type="entry name" value="Glyphos_transf"/>
    <property type="match status" value="1"/>
</dbReference>
<keyword evidence="6" id="KW-0472">Membrane</keyword>
<evidence type="ECO:0000256" key="3">
    <source>
        <dbReference type="ARBA" id="ARBA00022475"/>
    </source>
</evidence>
<dbReference type="Gene3D" id="3.40.50.12580">
    <property type="match status" value="1"/>
</dbReference>
<dbReference type="EMBL" id="MWQN01000001">
    <property type="protein sequence ID" value="OPC85014.1"/>
    <property type="molecule type" value="Genomic_DNA"/>
</dbReference>
<dbReference type="Proteomes" id="UP000190037">
    <property type="component" value="Unassembled WGS sequence"/>
</dbReference>
<organism evidence="8 9">
    <name type="scientific">Embleya scabrispora</name>
    <dbReference type="NCBI Taxonomy" id="159449"/>
    <lineage>
        <taxon>Bacteria</taxon>
        <taxon>Bacillati</taxon>
        <taxon>Actinomycetota</taxon>
        <taxon>Actinomycetes</taxon>
        <taxon>Kitasatosporales</taxon>
        <taxon>Streptomycetaceae</taxon>
        <taxon>Embleya</taxon>
    </lineage>
</organism>
<name>A0A1T3P7G9_9ACTN</name>
<comment type="similarity">
    <text evidence="2">Belongs to the CDP-glycerol glycerophosphotransferase family.</text>
</comment>
<keyword evidence="3" id="KW-1003">Cell membrane</keyword>
<evidence type="ECO:0000313" key="9">
    <source>
        <dbReference type="Proteomes" id="UP000190037"/>
    </source>
</evidence>
<keyword evidence="5" id="KW-0777">Teichoic acid biosynthesis</keyword>
<dbReference type="PANTHER" id="PTHR37316">
    <property type="entry name" value="TEICHOIC ACID GLYCEROL-PHOSPHATE PRIMASE"/>
    <property type="match status" value="1"/>
</dbReference>
<comment type="subcellular location">
    <subcellularLocation>
        <location evidence="1">Cell membrane</location>
        <topology evidence="1">Peripheral membrane protein</topology>
    </subcellularLocation>
</comment>
<sequence>MPDISVVVIVYNDAERLAHAVASVLDQTLANLEVVIVDDHSTDDSFATAERIAAEHPGKVRAIRLPENSGGCSRPRNVGIDAARGTYVMFLDSDDTLDRHACKNMLVAADETGADLVSGLCVRVHLDKGRKVTEWYPNLYRERAVLSSVAEKPELLHDTLSTNKCYRRDFLNRAELRFPEGYHYEDLLFSARAYLAASKLTLIPSTIYHWNVVENTKKLSISNRRNEIRNFVDRVRIHQLIDDELRARGEVELKLLKDRKFIQHDLVLYLWGLPFQTEEERDGFIAVARPYLETLDPRAFREANQIPAIAAYLVLRDDRANLIPAIDFVLNRNKITSPLHVEGDRVYWCAGHLDDELGRQVLDVTDTMPWTKPLSSLWLGNELTSVSSAGGMVRMTGVIVNPVGRIGPEAKLSAHFEFLPRRKKLAPLAVRRPVRSIRHTPDGIVWEAEVDLADTIHPIGLIDPVWDVRLIMSVDGEKVTTRVFGTSIPEHVQPLPARPRLSRLAGDQFSLHITSKGHLAFELIAEGPTARRGGELLTKAVESRAGVKARGILRTQLRQTGARKRTLLRMGREALAQLPVRKGTAVFESHLGKQYSDSPRHIYEELRRAGAPIKATWAYAESKAGFPADATLVKRGSWAYYKALAQAEFWVDNQGFPGDAVKNRGTTYIQTWHGSALKRMGFDMPSVKHSGEAAQRHLQQMVDRFDHFVVRSEHDVRTLVRGYRLNCEILRVGYPRNDALIDGEASRERVAALRERLGLAGDERRVVLYAPTFRQEEDGSITPFSLPFDPARFVEEFGDRYVLLVRTHYLNSVVLPPSLADDVKDASKVPDVTELLQLTDVLITDYSSLMFDYALLDRPMVFFTYDYDAYTRQSRGAYFDLAETAPGPLAHDEDEFFGHLRELDATAPEYAERRRNFVESYGEYDHGTAAKTIVERFFLGKESQ</sequence>
<dbReference type="GO" id="GO:0047355">
    <property type="term" value="F:CDP-glycerol glycerophosphotransferase activity"/>
    <property type="evidence" value="ECO:0007669"/>
    <property type="project" value="InterPro"/>
</dbReference>
<dbReference type="SUPFAM" id="SSF53756">
    <property type="entry name" value="UDP-Glycosyltransferase/glycogen phosphorylase"/>
    <property type="match status" value="1"/>
</dbReference>
<dbReference type="AlphaFoldDB" id="A0A1T3P7G9"/>
<keyword evidence="9" id="KW-1185">Reference proteome</keyword>
<evidence type="ECO:0000256" key="2">
    <source>
        <dbReference type="ARBA" id="ARBA00010488"/>
    </source>
</evidence>
<evidence type="ECO:0000256" key="4">
    <source>
        <dbReference type="ARBA" id="ARBA00022679"/>
    </source>
</evidence>
<dbReference type="InterPro" id="IPR043148">
    <property type="entry name" value="TagF_C"/>
</dbReference>
<dbReference type="GO" id="GO:0005886">
    <property type="term" value="C:plasma membrane"/>
    <property type="evidence" value="ECO:0007669"/>
    <property type="project" value="UniProtKB-SubCell"/>
</dbReference>
<dbReference type="SUPFAM" id="SSF53448">
    <property type="entry name" value="Nucleotide-diphospho-sugar transferases"/>
    <property type="match status" value="1"/>
</dbReference>
<proteinExistence type="inferred from homology"/>
<evidence type="ECO:0000256" key="6">
    <source>
        <dbReference type="ARBA" id="ARBA00023136"/>
    </source>
</evidence>
<dbReference type="Gene3D" id="3.90.550.10">
    <property type="entry name" value="Spore Coat Polysaccharide Biosynthesis Protein SpsA, Chain A"/>
    <property type="match status" value="1"/>
</dbReference>
<keyword evidence="4 8" id="KW-0808">Transferase</keyword>
<dbReference type="InterPro" id="IPR051612">
    <property type="entry name" value="Teichoic_Acid_Biosynth"/>
</dbReference>